<gene>
    <name evidence="1" type="ORF">Tci_897243</name>
</gene>
<evidence type="ECO:0008006" key="2">
    <source>
        <dbReference type="Google" id="ProtNLM"/>
    </source>
</evidence>
<reference evidence="1" key="1">
    <citation type="journal article" date="2019" name="Sci. Rep.">
        <title>Draft genome of Tanacetum cinerariifolium, the natural source of mosquito coil.</title>
        <authorList>
            <person name="Yamashiro T."/>
            <person name="Shiraishi A."/>
            <person name="Satake H."/>
            <person name="Nakayama K."/>
        </authorList>
    </citation>
    <scope>NUCLEOTIDE SEQUENCE</scope>
</reference>
<dbReference type="Gene3D" id="3.40.50.300">
    <property type="entry name" value="P-loop containing nucleotide triphosphate hydrolases"/>
    <property type="match status" value="1"/>
</dbReference>
<feature type="non-terminal residue" evidence="1">
    <location>
        <position position="1"/>
    </location>
</feature>
<accession>A0A699UZ54</accession>
<comment type="caution">
    <text evidence="1">The sequence shown here is derived from an EMBL/GenBank/DDBJ whole genome shotgun (WGS) entry which is preliminary data.</text>
</comment>
<dbReference type="AlphaFoldDB" id="A0A699UZ54"/>
<feature type="non-terminal residue" evidence="1">
    <location>
        <position position="186"/>
    </location>
</feature>
<protein>
    <recommendedName>
        <fullName evidence="2">DNA helicase</fullName>
    </recommendedName>
</protein>
<organism evidence="1">
    <name type="scientific">Tanacetum cinerariifolium</name>
    <name type="common">Dalmatian daisy</name>
    <name type="synonym">Chrysanthemum cinerariifolium</name>
    <dbReference type="NCBI Taxonomy" id="118510"/>
    <lineage>
        <taxon>Eukaryota</taxon>
        <taxon>Viridiplantae</taxon>
        <taxon>Streptophyta</taxon>
        <taxon>Embryophyta</taxon>
        <taxon>Tracheophyta</taxon>
        <taxon>Spermatophyta</taxon>
        <taxon>Magnoliopsida</taxon>
        <taxon>eudicotyledons</taxon>
        <taxon>Gunneridae</taxon>
        <taxon>Pentapetalae</taxon>
        <taxon>asterids</taxon>
        <taxon>campanulids</taxon>
        <taxon>Asterales</taxon>
        <taxon>Asteraceae</taxon>
        <taxon>Asteroideae</taxon>
        <taxon>Anthemideae</taxon>
        <taxon>Anthemidinae</taxon>
        <taxon>Tanacetum</taxon>
    </lineage>
</organism>
<dbReference type="Gene3D" id="1.10.486.10">
    <property type="entry name" value="PCRA, domain 4"/>
    <property type="match status" value="1"/>
</dbReference>
<sequence length="186" mass="20758">ERLTRQLPGLSKQLLARHPRFAAASERPRLQRYASPLHEAADVAEHLTQLHRNGQWPVGRVGVIARNHDQLDRLARLLRAAGVPFLRRRPVNALDEPLAAALRRVLRYLSATLRPNELPDADAALFELLHLPALTVPPADLVRLAISHQHHRRATHAAGQPALPWRAWVGQSLEELTLDGSTQATL</sequence>
<dbReference type="SUPFAM" id="SSF52540">
    <property type="entry name" value="P-loop containing nucleoside triphosphate hydrolases"/>
    <property type="match status" value="1"/>
</dbReference>
<proteinExistence type="predicted"/>
<dbReference type="EMBL" id="BKCJ011359376">
    <property type="protein sequence ID" value="GFD25274.1"/>
    <property type="molecule type" value="Genomic_DNA"/>
</dbReference>
<name>A0A699UZ54_TANCI</name>
<evidence type="ECO:0000313" key="1">
    <source>
        <dbReference type="EMBL" id="GFD25274.1"/>
    </source>
</evidence>
<dbReference type="InterPro" id="IPR027417">
    <property type="entry name" value="P-loop_NTPase"/>
</dbReference>